<accession>A0A540LF30</accession>
<dbReference type="Proteomes" id="UP000315295">
    <property type="component" value="Unassembled WGS sequence"/>
</dbReference>
<keyword evidence="2" id="KW-1185">Reference proteome</keyword>
<organism evidence="1 2">
    <name type="scientific">Malus baccata</name>
    <name type="common">Siberian crab apple</name>
    <name type="synonym">Pyrus baccata</name>
    <dbReference type="NCBI Taxonomy" id="106549"/>
    <lineage>
        <taxon>Eukaryota</taxon>
        <taxon>Viridiplantae</taxon>
        <taxon>Streptophyta</taxon>
        <taxon>Embryophyta</taxon>
        <taxon>Tracheophyta</taxon>
        <taxon>Spermatophyta</taxon>
        <taxon>Magnoliopsida</taxon>
        <taxon>eudicotyledons</taxon>
        <taxon>Gunneridae</taxon>
        <taxon>Pentapetalae</taxon>
        <taxon>rosids</taxon>
        <taxon>fabids</taxon>
        <taxon>Rosales</taxon>
        <taxon>Rosaceae</taxon>
        <taxon>Amygdaloideae</taxon>
        <taxon>Maleae</taxon>
        <taxon>Malus</taxon>
    </lineage>
</organism>
<protein>
    <submittedName>
        <fullName evidence="1">Uncharacterized protein</fullName>
    </submittedName>
</protein>
<dbReference type="EMBL" id="VIEB01000611">
    <property type="protein sequence ID" value="TQD85087.1"/>
    <property type="molecule type" value="Genomic_DNA"/>
</dbReference>
<proteinExistence type="predicted"/>
<gene>
    <name evidence="1" type="ORF">C1H46_029371</name>
</gene>
<name>A0A540LF30_MALBA</name>
<comment type="caution">
    <text evidence="1">The sequence shown here is derived from an EMBL/GenBank/DDBJ whole genome shotgun (WGS) entry which is preliminary data.</text>
</comment>
<evidence type="ECO:0000313" key="1">
    <source>
        <dbReference type="EMBL" id="TQD85087.1"/>
    </source>
</evidence>
<dbReference type="AlphaFoldDB" id="A0A540LF30"/>
<evidence type="ECO:0000313" key="2">
    <source>
        <dbReference type="Proteomes" id="UP000315295"/>
    </source>
</evidence>
<sequence>MTLDGPLQTSEQNGMAWSLKRVDDGVEGNRMYDEMGEVEGVWDDVSRRDNREFCFGISGKLWKKALTKHRGLGFHTKARPRAISTKGWVFFDFFLRPGCT</sequence>
<reference evidence="1 2" key="1">
    <citation type="journal article" date="2019" name="G3 (Bethesda)">
        <title>Sequencing of a Wild Apple (Malus baccata) Genome Unravels the Differences Between Cultivated and Wild Apple Species Regarding Disease Resistance and Cold Tolerance.</title>
        <authorList>
            <person name="Chen X."/>
        </authorList>
    </citation>
    <scope>NUCLEOTIDE SEQUENCE [LARGE SCALE GENOMIC DNA]</scope>
    <source>
        <strain evidence="2">cv. Shandingzi</strain>
        <tissue evidence="1">Leaves</tissue>
    </source>
</reference>